<dbReference type="PROSITE" id="PS51670">
    <property type="entry name" value="SHKT"/>
    <property type="match status" value="1"/>
</dbReference>
<dbReference type="SMART" id="SM00254">
    <property type="entry name" value="ShKT"/>
    <property type="match status" value="2"/>
</dbReference>
<evidence type="ECO:0000259" key="4">
    <source>
        <dbReference type="PROSITE" id="PS51670"/>
    </source>
</evidence>
<evidence type="ECO:0000256" key="1">
    <source>
        <dbReference type="ARBA" id="ARBA00022729"/>
    </source>
</evidence>
<dbReference type="EMBL" id="CATQJA010002664">
    <property type="protein sequence ID" value="CAJ0582715.1"/>
    <property type="molecule type" value="Genomic_DNA"/>
</dbReference>
<dbReference type="PANTHER" id="PTHR46219">
    <property type="entry name" value="PROTEIN CBG11138"/>
    <property type="match status" value="1"/>
</dbReference>
<gene>
    <name evidence="5" type="ORF">MSPICULIGERA_LOCUS20845</name>
</gene>
<protein>
    <recommendedName>
        <fullName evidence="4">ShKT domain-containing protein</fullName>
    </recommendedName>
</protein>
<evidence type="ECO:0000313" key="5">
    <source>
        <dbReference type="EMBL" id="CAJ0582715.1"/>
    </source>
</evidence>
<dbReference type="Gene3D" id="1.10.10.1940">
    <property type="match status" value="1"/>
</dbReference>
<comment type="caution">
    <text evidence="3">Lacks conserved residue(s) required for the propagation of feature annotation.</text>
</comment>
<proteinExistence type="predicted"/>
<feature type="domain" description="ShKT" evidence="4">
    <location>
        <begin position="120"/>
        <end position="160"/>
    </location>
</feature>
<evidence type="ECO:0000256" key="3">
    <source>
        <dbReference type="PROSITE-ProRule" id="PRU01005"/>
    </source>
</evidence>
<dbReference type="AlphaFoldDB" id="A0AA36DAE6"/>
<sequence length="160" mass="17012">MYSTVLLAASLLAVGAATLTCTDAGNGPCLSGSCQSGESCVTYSTQQVCCPSNKVVTQTSHTSRPSCRDKVNPQTGVSDCPRRSYLCNDSTYYAIMTQQCPQTCGRCGSSGYTTRGYGSCADRTNPSTGVSDCPRLTQYCTNTAYRTLMQQECPKTCGFC</sequence>
<dbReference type="InterPro" id="IPR003582">
    <property type="entry name" value="ShKT_dom"/>
</dbReference>
<organism evidence="5 6">
    <name type="scientific">Mesorhabditis spiculigera</name>
    <dbReference type="NCBI Taxonomy" id="96644"/>
    <lineage>
        <taxon>Eukaryota</taxon>
        <taxon>Metazoa</taxon>
        <taxon>Ecdysozoa</taxon>
        <taxon>Nematoda</taxon>
        <taxon>Chromadorea</taxon>
        <taxon>Rhabditida</taxon>
        <taxon>Rhabditina</taxon>
        <taxon>Rhabditomorpha</taxon>
        <taxon>Rhabditoidea</taxon>
        <taxon>Rhabditidae</taxon>
        <taxon>Mesorhabditinae</taxon>
        <taxon>Mesorhabditis</taxon>
    </lineage>
</organism>
<name>A0AA36DAE6_9BILA</name>
<reference evidence="5" key="1">
    <citation type="submission" date="2023-06" db="EMBL/GenBank/DDBJ databases">
        <authorList>
            <person name="Delattre M."/>
        </authorList>
    </citation>
    <scope>NUCLEOTIDE SEQUENCE</scope>
    <source>
        <strain evidence="5">AF72</strain>
    </source>
</reference>
<dbReference type="Pfam" id="PF01549">
    <property type="entry name" value="ShK"/>
    <property type="match status" value="2"/>
</dbReference>
<dbReference type="Gene3D" id="1.10.10.1870">
    <property type="entry name" value="ShTK domain-like"/>
    <property type="match status" value="1"/>
</dbReference>
<keyword evidence="2" id="KW-1015">Disulfide bond</keyword>
<evidence type="ECO:0000256" key="2">
    <source>
        <dbReference type="ARBA" id="ARBA00023157"/>
    </source>
</evidence>
<comment type="caution">
    <text evidence="5">The sequence shown here is derived from an EMBL/GenBank/DDBJ whole genome shotgun (WGS) entry which is preliminary data.</text>
</comment>
<dbReference type="Proteomes" id="UP001177023">
    <property type="component" value="Unassembled WGS sequence"/>
</dbReference>
<keyword evidence="1" id="KW-0732">Signal</keyword>
<dbReference type="FunFam" id="1.10.10.1940:FF:000002">
    <property type="entry name" value="PHAryngeal gland Toxin-related"/>
    <property type="match status" value="2"/>
</dbReference>
<evidence type="ECO:0000313" key="6">
    <source>
        <dbReference type="Proteomes" id="UP001177023"/>
    </source>
</evidence>
<accession>A0AA36DAE6</accession>
<keyword evidence="6" id="KW-1185">Reference proteome</keyword>
<feature type="non-terminal residue" evidence="5">
    <location>
        <position position="1"/>
    </location>
</feature>